<proteinExistence type="predicted"/>
<dbReference type="GO" id="GO:0016020">
    <property type="term" value="C:membrane"/>
    <property type="evidence" value="ECO:0007669"/>
    <property type="project" value="TreeGrafter"/>
</dbReference>
<reference evidence="3 4" key="1">
    <citation type="submission" date="2020-08" db="EMBL/GenBank/DDBJ databases">
        <title>Sequencing the genomes of 1000 actinobacteria strains.</title>
        <authorList>
            <person name="Klenk H.-P."/>
        </authorList>
    </citation>
    <scope>NUCLEOTIDE SEQUENCE [LARGE SCALE GENOMIC DNA]</scope>
    <source>
        <strain evidence="3 4">DSM 102122</strain>
    </source>
</reference>
<dbReference type="PANTHER" id="PTHR43798">
    <property type="entry name" value="MONOACYLGLYCEROL LIPASE"/>
    <property type="match status" value="1"/>
</dbReference>
<dbReference type="RefSeq" id="WP_184818835.1">
    <property type="nucleotide sequence ID" value="NZ_JACHMM010000001.1"/>
</dbReference>
<dbReference type="Proteomes" id="UP000542813">
    <property type="component" value="Unassembled WGS sequence"/>
</dbReference>
<dbReference type="Gene3D" id="3.40.50.1820">
    <property type="entry name" value="alpha/beta hydrolase"/>
    <property type="match status" value="1"/>
</dbReference>
<evidence type="ECO:0000259" key="2">
    <source>
        <dbReference type="Pfam" id="PF12697"/>
    </source>
</evidence>
<dbReference type="SUPFAM" id="SSF53474">
    <property type="entry name" value="alpha/beta-Hydrolases"/>
    <property type="match status" value="1"/>
</dbReference>
<evidence type="ECO:0000313" key="3">
    <source>
        <dbReference type="EMBL" id="MBB5785819.1"/>
    </source>
</evidence>
<keyword evidence="4" id="KW-1185">Reference proteome</keyword>
<dbReference type="GO" id="GO:0016787">
    <property type="term" value="F:hydrolase activity"/>
    <property type="evidence" value="ECO:0007669"/>
    <property type="project" value="UniProtKB-KW"/>
</dbReference>
<dbReference type="InterPro" id="IPR029058">
    <property type="entry name" value="AB_hydrolase_fold"/>
</dbReference>
<dbReference type="Pfam" id="PF12697">
    <property type="entry name" value="Abhydrolase_6"/>
    <property type="match status" value="1"/>
</dbReference>
<dbReference type="PANTHER" id="PTHR43798:SF31">
    <property type="entry name" value="AB HYDROLASE SUPERFAMILY PROTEIN YCLE"/>
    <property type="match status" value="1"/>
</dbReference>
<accession>A0A7W9LJB2</accession>
<dbReference type="InterPro" id="IPR050266">
    <property type="entry name" value="AB_hydrolase_sf"/>
</dbReference>
<sequence length="188" mass="20261">MWVGQTHLVGLSFGASLVLAAFHRHRELATSLTLVSGYAGWLGSLGRTEADQRLARSLEASWLTPGEFVAAMAPSMFSPSADGEKVAPFLDSVREFRPSGFRAMARASYADQRHVLAEIDVPMLLLYAGQDVRAPVSLGAAIHDAVMRSELVVLAGSGHVSPVEAPDEVTRELRRFLRSAGPPPGIRR</sequence>
<name>A0A7W9LJB2_9ACTN</name>
<keyword evidence="1" id="KW-0378">Hydrolase</keyword>
<dbReference type="AlphaFoldDB" id="A0A7W9LJB2"/>
<organism evidence="3 4">
    <name type="scientific">Jiangella mangrovi</name>
    <dbReference type="NCBI Taxonomy" id="1524084"/>
    <lineage>
        <taxon>Bacteria</taxon>
        <taxon>Bacillati</taxon>
        <taxon>Actinomycetota</taxon>
        <taxon>Actinomycetes</taxon>
        <taxon>Jiangellales</taxon>
        <taxon>Jiangellaceae</taxon>
        <taxon>Jiangella</taxon>
    </lineage>
</organism>
<comment type="caution">
    <text evidence="3">The sequence shown here is derived from an EMBL/GenBank/DDBJ whole genome shotgun (WGS) entry which is preliminary data.</text>
</comment>
<dbReference type="InterPro" id="IPR000073">
    <property type="entry name" value="AB_hydrolase_1"/>
</dbReference>
<evidence type="ECO:0000256" key="1">
    <source>
        <dbReference type="ARBA" id="ARBA00022801"/>
    </source>
</evidence>
<gene>
    <name evidence="3" type="ORF">HD601_000394</name>
</gene>
<dbReference type="EMBL" id="JACHMM010000001">
    <property type="protein sequence ID" value="MBB5785819.1"/>
    <property type="molecule type" value="Genomic_DNA"/>
</dbReference>
<feature type="domain" description="AB hydrolase-1" evidence="2">
    <location>
        <begin position="5"/>
        <end position="170"/>
    </location>
</feature>
<protein>
    <submittedName>
        <fullName evidence="3">Pimeloyl-ACP methyl ester carboxylesterase</fullName>
    </submittedName>
</protein>
<evidence type="ECO:0000313" key="4">
    <source>
        <dbReference type="Proteomes" id="UP000542813"/>
    </source>
</evidence>